<dbReference type="PANTHER" id="PTHR13068:SF166">
    <property type="entry name" value="TRANSCRIPTION TERMINATION FACTOR MTERF15, MITOCHONDRIAL-LIKE"/>
    <property type="match status" value="1"/>
</dbReference>
<feature type="non-terminal residue" evidence="4">
    <location>
        <position position="1"/>
    </location>
</feature>
<comment type="similarity">
    <text evidence="1">Belongs to the mTERF family.</text>
</comment>
<keyword evidence="3" id="KW-0809">Transit peptide</keyword>
<dbReference type="Pfam" id="PF02536">
    <property type="entry name" value="mTERF"/>
    <property type="match status" value="1"/>
</dbReference>
<organism evidence="4 5">
    <name type="scientific">Turnera subulata</name>
    <dbReference type="NCBI Taxonomy" id="218843"/>
    <lineage>
        <taxon>Eukaryota</taxon>
        <taxon>Viridiplantae</taxon>
        <taxon>Streptophyta</taxon>
        <taxon>Embryophyta</taxon>
        <taxon>Tracheophyta</taxon>
        <taxon>Spermatophyta</taxon>
        <taxon>Magnoliopsida</taxon>
        <taxon>eudicotyledons</taxon>
        <taxon>Gunneridae</taxon>
        <taxon>Pentapetalae</taxon>
        <taxon>rosids</taxon>
        <taxon>fabids</taxon>
        <taxon>Malpighiales</taxon>
        <taxon>Passifloraceae</taxon>
        <taxon>Turnera</taxon>
    </lineage>
</organism>
<gene>
    <name evidence="4" type="ORF">Tsubulata_011706</name>
</gene>
<reference evidence="4" key="1">
    <citation type="submission" date="2022-02" db="EMBL/GenBank/DDBJ databases">
        <authorList>
            <person name="Henning P.M."/>
            <person name="McCubbin A.G."/>
            <person name="Shore J.S."/>
        </authorList>
    </citation>
    <scope>NUCLEOTIDE SEQUENCE</scope>
    <source>
        <strain evidence="4">F60SS</strain>
        <tissue evidence="4">Leaves</tissue>
    </source>
</reference>
<dbReference type="Proteomes" id="UP001141552">
    <property type="component" value="Unassembled WGS sequence"/>
</dbReference>
<keyword evidence="2" id="KW-0804">Transcription</keyword>
<reference evidence="4" key="2">
    <citation type="journal article" date="2023" name="Plants (Basel)">
        <title>Annotation of the Turnera subulata (Passifloraceae) Draft Genome Reveals the S-Locus Evolved after the Divergence of Turneroideae from Passifloroideae in a Stepwise Manner.</title>
        <authorList>
            <person name="Henning P.M."/>
            <person name="Roalson E.H."/>
            <person name="Mir W."/>
            <person name="McCubbin A.G."/>
            <person name="Shore J.S."/>
        </authorList>
    </citation>
    <scope>NUCLEOTIDE SEQUENCE</scope>
    <source>
        <strain evidence="4">F60SS</strain>
    </source>
</reference>
<dbReference type="InterPro" id="IPR003690">
    <property type="entry name" value="MTERF"/>
</dbReference>
<dbReference type="EMBL" id="JAKUCV010001823">
    <property type="protein sequence ID" value="KAJ4844973.1"/>
    <property type="molecule type" value="Genomic_DNA"/>
</dbReference>
<evidence type="ECO:0000313" key="4">
    <source>
        <dbReference type="EMBL" id="KAJ4844973.1"/>
    </source>
</evidence>
<sequence length="406" mass="46566">SLLQIYYRILLLRTQQQQQFQLKSSYGIKPPKFHKPHHLQFQFYCHSSDSISSSSLENPFAASYLVDKFGFPSEYASQVSKDLHFKSHEQPESVINLLLTHGFALPDVSNLVRRAPRVLQFSAESIVTKIEFLRSRGASSRDVADILVRNPQILECSLENHVIPAYGFIKGEIRSDRKALAVLKRRWNFLSGYADASVSINVLRHIGVPQSNIAHVLLMNPGILFMPDRVKQTVEELKVRGSDPSKKTFVSALMVKCEQGESKWREKIDAYKSWGWTEEEIFVIFMKFPRFMSNSGEKISAVMDFVVNKLGWGLSLIETYPRLPGVSLEKRIIPRDSVIQSLLSRGTIEKKSYGPRVFLLSEADFLDKYVRRYEFADELLQLYRKVRDESQLKGGSESCDEDEMLL</sequence>
<dbReference type="GO" id="GO:0003676">
    <property type="term" value="F:nucleic acid binding"/>
    <property type="evidence" value="ECO:0007669"/>
    <property type="project" value="InterPro"/>
</dbReference>
<proteinExistence type="inferred from homology"/>
<dbReference type="AlphaFoldDB" id="A0A9Q0G882"/>
<keyword evidence="2" id="KW-0805">Transcription regulation</keyword>
<name>A0A9Q0G882_9ROSI</name>
<dbReference type="FunFam" id="1.25.70.10:FF:000001">
    <property type="entry name" value="Mitochondrial transcription termination factor-like"/>
    <property type="match status" value="1"/>
</dbReference>
<evidence type="ECO:0000256" key="1">
    <source>
        <dbReference type="ARBA" id="ARBA00007692"/>
    </source>
</evidence>
<protein>
    <submittedName>
        <fullName evidence="4">Uncharacterized protein</fullName>
    </submittedName>
</protein>
<evidence type="ECO:0000313" key="5">
    <source>
        <dbReference type="Proteomes" id="UP001141552"/>
    </source>
</evidence>
<dbReference type="OrthoDB" id="637682at2759"/>
<dbReference type="PANTHER" id="PTHR13068">
    <property type="entry name" value="CGI-12 PROTEIN-RELATED"/>
    <property type="match status" value="1"/>
</dbReference>
<comment type="caution">
    <text evidence="4">The sequence shown here is derived from an EMBL/GenBank/DDBJ whole genome shotgun (WGS) entry which is preliminary data.</text>
</comment>
<keyword evidence="5" id="KW-1185">Reference proteome</keyword>
<dbReference type="Gene3D" id="1.25.70.10">
    <property type="entry name" value="Transcription termination factor 3, mitochondrial"/>
    <property type="match status" value="2"/>
</dbReference>
<dbReference type="SMART" id="SM00733">
    <property type="entry name" value="Mterf"/>
    <property type="match status" value="5"/>
</dbReference>
<accession>A0A9Q0G882</accession>
<evidence type="ECO:0000256" key="2">
    <source>
        <dbReference type="ARBA" id="ARBA00022472"/>
    </source>
</evidence>
<evidence type="ECO:0000256" key="3">
    <source>
        <dbReference type="ARBA" id="ARBA00022946"/>
    </source>
</evidence>
<dbReference type="GO" id="GO:0006353">
    <property type="term" value="P:DNA-templated transcription termination"/>
    <property type="evidence" value="ECO:0007669"/>
    <property type="project" value="UniProtKB-KW"/>
</dbReference>
<keyword evidence="2" id="KW-0806">Transcription termination</keyword>
<dbReference type="InterPro" id="IPR038538">
    <property type="entry name" value="MTERF_sf"/>
</dbReference>